<dbReference type="OrthoDB" id="2013972at2759"/>
<evidence type="ECO:0000256" key="1">
    <source>
        <dbReference type="SAM" id="MobiDB-lite"/>
    </source>
</evidence>
<keyword evidence="3" id="KW-1185">Reference proteome</keyword>
<dbReference type="EMBL" id="CAJVPV010008924">
    <property type="protein sequence ID" value="CAG8636327.1"/>
    <property type="molecule type" value="Genomic_DNA"/>
</dbReference>
<feature type="region of interest" description="Disordered" evidence="1">
    <location>
        <begin position="1"/>
        <end position="34"/>
    </location>
</feature>
<proteinExistence type="predicted"/>
<gene>
    <name evidence="2" type="ORF">AMORRO_LOCUS9319</name>
</gene>
<comment type="caution">
    <text evidence="2">The sequence shown here is derived from an EMBL/GenBank/DDBJ whole genome shotgun (WGS) entry which is preliminary data.</text>
</comment>
<feature type="compositionally biased region" description="Polar residues" evidence="1">
    <location>
        <begin position="1"/>
        <end position="15"/>
    </location>
</feature>
<accession>A0A9N9GYS1</accession>
<evidence type="ECO:0000313" key="2">
    <source>
        <dbReference type="EMBL" id="CAG8636327.1"/>
    </source>
</evidence>
<organism evidence="2 3">
    <name type="scientific">Acaulospora morrowiae</name>
    <dbReference type="NCBI Taxonomy" id="94023"/>
    <lineage>
        <taxon>Eukaryota</taxon>
        <taxon>Fungi</taxon>
        <taxon>Fungi incertae sedis</taxon>
        <taxon>Mucoromycota</taxon>
        <taxon>Glomeromycotina</taxon>
        <taxon>Glomeromycetes</taxon>
        <taxon>Diversisporales</taxon>
        <taxon>Acaulosporaceae</taxon>
        <taxon>Acaulospora</taxon>
    </lineage>
</organism>
<sequence length="139" mass="15678">MGKSQSKLIQESSNMVHKISKKTKQSYSDPAADASIKDQLESSNHIQILSTASNRTQSMVSSTCSTLGSHCIDEQMIKYIGGRKFLVLEDARYILPFDDDEHARQQILHFTLRHIWESNFSAPVHELLQDSKTKVLDVG</sequence>
<name>A0A9N9GYS1_9GLOM</name>
<dbReference type="AlphaFoldDB" id="A0A9N9GYS1"/>
<dbReference type="Proteomes" id="UP000789342">
    <property type="component" value="Unassembled WGS sequence"/>
</dbReference>
<reference evidence="2" key="1">
    <citation type="submission" date="2021-06" db="EMBL/GenBank/DDBJ databases">
        <authorList>
            <person name="Kallberg Y."/>
            <person name="Tangrot J."/>
            <person name="Rosling A."/>
        </authorList>
    </citation>
    <scope>NUCLEOTIDE SEQUENCE</scope>
    <source>
        <strain evidence="2">CL551</strain>
    </source>
</reference>
<evidence type="ECO:0000313" key="3">
    <source>
        <dbReference type="Proteomes" id="UP000789342"/>
    </source>
</evidence>
<protein>
    <submittedName>
        <fullName evidence="2">4233_t:CDS:1</fullName>
    </submittedName>
</protein>